<evidence type="ECO:0000313" key="6">
    <source>
        <dbReference type="EMBL" id="AKN39637.1"/>
    </source>
</evidence>
<evidence type="ECO:0000259" key="3">
    <source>
        <dbReference type="Pfam" id="PF20818"/>
    </source>
</evidence>
<dbReference type="InterPro" id="IPR049454">
    <property type="entry name" value="TelK_stirrup"/>
</dbReference>
<dbReference type="InterPro" id="IPR038280">
    <property type="entry name" value="ResT/TelK_cat_sf"/>
</dbReference>
<evidence type="ECO:0000259" key="5">
    <source>
        <dbReference type="Pfam" id="PF22853"/>
    </source>
</evidence>
<dbReference type="Gene3D" id="1.20.1440.270">
    <property type="match status" value="1"/>
</dbReference>
<dbReference type="InterPro" id="IPR055040">
    <property type="entry name" value="TelK_N"/>
</dbReference>
<evidence type="ECO:0000259" key="4">
    <source>
        <dbReference type="Pfam" id="PF20849"/>
    </source>
</evidence>
<dbReference type="Gene3D" id="1.10.443.30">
    <property type="entry name" value="Telomere resolvase"/>
    <property type="match status" value="1"/>
</dbReference>
<protein>
    <submittedName>
        <fullName evidence="6">Phage protein</fullName>
    </submittedName>
</protein>
<name>A0A0H3ZYI5_9VIBR</name>
<feature type="domain" description="Telomere resolvase ResT/TelK catalytic" evidence="2">
    <location>
        <begin position="265"/>
        <end position="440"/>
    </location>
</feature>
<dbReference type="Pfam" id="PF16684">
    <property type="entry name" value="ResT-TelK_cat"/>
    <property type="match status" value="1"/>
</dbReference>
<dbReference type="Pfam" id="PF20849">
    <property type="entry name" value="TelK_muzzle"/>
    <property type="match status" value="1"/>
</dbReference>
<dbReference type="AlphaFoldDB" id="A0A0H3ZYI5"/>
<organism evidence="6">
    <name type="scientific">Vibrio sp. 1F_97</name>
    <dbReference type="NCBI Taxonomy" id="1652827"/>
    <lineage>
        <taxon>Bacteria</taxon>
        <taxon>Pseudomonadati</taxon>
        <taxon>Pseudomonadota</taxon>
        <taxon>Gammaproteobacteria</taxon>
        <taxon>Vibrionales</taxon>
        <taxon>Vibrionaceae</taxon>
        <taxon>Vibrio</taxon>
    </lineage>
</organism>
<evidence type="ECO:0000259" key="2">
    <source>
        <dbReference type="Pfam" id="PF16684"/>
    </source>
</evidence>
<feature type="domain" description="Protelomerase TelK-like muzzle" evidence="4">
    <location>
        <begin position="88"/>
        <end position="207"/>
    </location>
</feature>
<dbReference type="EMBL" id="KP795655">
    <property type="protein sequence ID" value="AKN39637.1"/>
    <property type="molecule type" value="Genomic_DNA"/>
</dbReference>
<feature type="domain" description="Protelomerase TelK-like stirrup" evidence="3">
    <location>
        <begin position="456"/>
        <end position="541"/>
    </location>
</feature>
<sequence length="680" mass="78168">MIDSDIEKRNRKIDLDKIIEDMFKEIGEINESDKPQGQKTQAFKRAAEKVTRALYGKRAKNKRNGITHNTASKYLTKIRNQVTSKGWLHHSLHVTLDRLGKKYPHCQHLIEPLQDQELEATRLAVKALKDKLLQVDRLKKAVDGIDVNSSRYASMVNDTAKSFEAWKPELQRLKPVNKDDRVHQKEALFALLDECGELFNDLEGIKIDHEIMRWLVKDSFAAAVSSETSAFALSKKKGQTIDIDYPTIMARCEFLLSPVNPEVWNWEALATGIALATGRRAIEVLVQGEFEKSGTHKLMFSGQAKERGGVDRENKFEIYSLVEADKVLAAIAMLRSYPKVTSMIDELDAGRHYQFNELVHNRTAAYLNDFMRDMMEAANISTGIPNRSWVFKDTRAIYAAVCFKLFFDEDKRWANVDQDMFFQTLLGHSDPKAQAHYKQFKILRAGQKWESIVADEKDRLSELQRFDSHEDIVSSKALAKMHENVKKLIKQDPDIEIKQRTIKSNFGGNYATIRKYMAIVEEALSFETTLDTILKREVDSPEKPEPKPEKEKEQTKPETEEKPAEEKPVKPEEKPKFAAPKRLDNGYWLVAMNYHGLDFDFTVTADNAMLAMHAAWKEYEFCASLPKKPMISTIKKDGWWIAQVKHRGTIVLEHMGPGKKSEYLNAALVDYNKRFAKYWQ</sequence>
<accession>A0A0H3ZYI5</accession>
<dbReference type="Gene3D" id="1.10.287.3180">
    <property type="match status" value="1"/>
</dbReference>
<reference evidence="6" key="1">
    <citation type="journal article" date="2015" name="MBio">
        <title>Eco-Evolutionary Dynamics of Episomes among Ecologically Cohesive Bacterial Populations.</title>
        <authorList>
            <person name="Xue H."/>
            <person name="Cordero O.X."/>
            <person name="Camas F.M."/>
            <person name="Trimble W."/>
            <person name="Meyer F."/>
            <person name="Guglielmini J."/>
            <person name="Rocha E.P."/>
            <person name="Polz M.F."/>
        </authorList>
    </citation>
    <scope>NUCLEOTIDE SEQUENCE</scope>
    <source>
        <strain evidence="6">1F_97</strain>
    </source>
</reference>
<proteinExistence type="predicted"/>
<evidence type="ECO:0000256" key="1">
    <source>
        <dbReference type="SAM" id="MobiDB-lite"/>
    </source>
</evidence>
<dbReference type="InterPro" id="IPR049460">
    <property type="entry name" value="TelK_muzzle"/>
</dbReference>
<dbReference type="Pfam" id="PF20818">
    <property type="entry name" value="TelK_stirrup"/>
    <property type="match status" value="1"/>
</dbReference>
<dbReference type="Pfam" id="PF22853">
    <property type="entry name" value="TelK_N"/>
    <property type="match status" value="1"/>
</dbReference>
<feature type="region of interest" description="Disordered" evidence="1">
    <location>
        <begin position="536"/>
        <end position="576"/>
    </location>
</feature>
<feature type="domain" description="Protelomerase TelK N-terminal" evidence="5">
    <location>
        <begin position="14"/>
        <end position="80"/>
    </location>
</feature>
<dbReference type="InterPro" id="IPR032047">
    <property type="entry name" value="ResT/TelK_cat"/>
</dbReference>
<dbReference type="Gene3D" id="1.10.10.2040">
    <property type="match status" value="1"/>
</dbReference>